<feature type="signal peptide" evidence="1">
    <location>
        <begin position="1"/>
        <end position="17"/>
    </location>
</feature>
<accession>A0A4U5N6G9</accession>
<evidence type="ECO:0000256" key="1">
    <source>
        <dbReference type="SAM" id="SignalP"/>
    </source>
</evidence>
<feature type="chain" id="PRO_5020895177" description="Abnormal cell migration protein 18-like fibronectin type I domain-containing protein" evidence="1">
    <location>
        <begin position="18"/>
        <end position="322"/>
    </location>
</feature>
<dbReference type="EMBL" id="AZBU02000005">
    <property type="protein sequence ID" value="TKR78189.1"/>
    <property type="molecule type" value="Genomic_DNA"/>
</dbReference>
<protein>
    <recommendedName>
        <fullName evidence="2">Abnormal cell migration protein 18-like fibronectin type I domain-containing protein</fullName>
    </recommendedName>
</protein>
<dbReference type="AlphaFoldDB" id="A0A4U5N6G9"/>
<evidence type="ECO:0000313" key="3">
    <source>
        <dbReference type="EMBL" id="TKR78189.1"/>
    </source>
</evidence>
<reference evidence="3 4" key="2">
    <citation type="journal article" date="2019" name="G3 (Bethesda)">
        <title>Hybrid Assembly of the Genome of the Entomopathogenic Nematode Steinernema carpocapsae Identifies the X-Chromosome.</title>
        <authorList>
            <person name="Serra L."/>
            <person name="Macchietto M."/>
            <person name="Macias-Munoz A."/>
            <person name="McGill C.J."/>
            <person name="Rodriguez I.M."/>
            <person name="Rodriguez B."/>
            <person name="Murad R."/>
            <person name="Mortazavi A."/>
        </authorList>
    </citation>
    <scope>NUCLEOTIDE SEQUENCE [LARGE SCALE GENOMIC DNA]</scope>
    <source>
        <strain evidence="3 4">ALL</strain>
    </source>
</reference>
<dbReference type="InterPro" id="IPR055119">
    <property type="entry name" value="Mig18_Fn1"/>
</dbReference>
<sequence>MRFVLFVFLLGFTVCDAAKRTFVKNFVKFEEDEGRIRALGCSPENSVEKETIPVGTNYTDKRRLFEFTCKEEDGLVLFYPTACFDDRGKRMPPSTGILNGTHLLSCRASPKGVDRVYEYGTWRMSRWEEVLPRGSGLDRSASKKGRFPGGEDDGVLRRPPLLLRDPRRRELPGCVTNKTFIKFGEVAEIGERFLQCDDVDGKLSLFQVESKKIECGFGNTTIPHGEEMNSTLHAGIFRCEFGCLRRKVFIYSSFQHNSVNSACLMQDQSVVEIGNVVNLVNGCLFSCSALMNIYGCPLQKFEHEQVAQLVPGDLKSALQQSL</sequence>
<evidence type="ECO:0000259" key="2">
    <source>
        <dbReference type="Pfam" id="PF23003"/>
    </source>
</evidence>
<keyword evidence="1" id="KW-0732">Signal</keyword>
<comment type="caution">
    <text evidence="3">The sequence shown here is derived from an EMBL/GenBank/DDBJ whole genome shotgun (WGS) entry which is preliminary data.</text>
</comment>
<name>A0A4U5N6G9_STECR</name>
<dbReference type="Proteomes" id="UP000298663">
    <property type="component" value="Unassembled WGS sequence"/>
</dbReference>
<feature type="domain" description="Abnormal cell migration protein 18-like fibronectin type I" evidence="2">
    <location>
        <begin position="48"/>
        <end position="112"/>
    </location>
</feature>
<organism evidence="3 4">
    <name type="scientific">Steinernema carpocapsae</name>
    <name type="common">Entomopathogenic nematode</name>
    <dbReference type="NCBI Taxonomy" id="34508"/>
    <lineage>
        <taxon>Eukaryota</taxon>
        <taxon>Metazoa</taxon>
        <taxon>Ecdysozoa</taxon>
        <taxon>Nematoda</taxon>
        <taxon>Chromadorea</taxon>
        <taxon>Rhabditida</taxon>
        <taxon>Tylenchina</taxon>
        <taxon>Panagrolaimomorpha</taxon>
        <taxon>Strongyloidoidea</taxon>
        <taxon>Steinernematidae</taxon>
        <taxon>Steinernema</taxon>
    </lineage>
</organism>
<proteinExistence type="predicted"/>
<keyword evidence="4" id="KW-1185">Reference proteome</keyword>
<dbReference type="Pfam" id="PF23003">
    <property type="entry name" value="Fn1_2"/>
    <property type="match status" value="1"/>
</dbReference>
<reference evidence="3 4" key="1">
    <citation type="journal article" date="2015" name="Genome Biol.">
        <title>Comparative genomics of Steinernema reveals deeply conserved gene regulatory networks.</title>
        <authorList>
            <person name="Dillman A.R."/>
            <person name="Macchietto M."/>
            <person name="Porter C.F."/>
            <person name="Rogers A."/>
            <person name="Williams B."/>
            <person name="Antoshechkin I."/>
            <person name="Lee M.M."/>
            <person name="Goodwin Z."/>
            <person name="Lu X."/>
            <person name="Lewis E.E."/>
            <person name="Goodrich-Blair H."/>
            <person name="Stock S.P."/>
            <person name="Adams B.J."/>
            <person name="Sternberg P.W."/>
            <person name="Mortazavi A."/>
        </authorList>
    </citation>
    <scope>NUCLEOTIDE SEQUENCE [LARGE SCALE GENOMIC DNA]</scope>
    <source>
        <strain evidence="3 4">ALL</strain>
    </source>
</reference>
<gene>
    <name evidence="3" type="ORF">L596_019039</name>
</gene>
<evidence type="ECO:0000313" key="4">
    <source>
        <dbReference type="Proteomes" id="UP000298663"/>
    </source>
</evidence>